<evidence type="ECO:0000313" key="3">
    <source>
        <dbReference type="Proteomes" id="UP001311232"/>
    </source>
</evidence>
<dbReference type="Proteomes" id="UP001311232">
    <property type="component" value="Unassembled WGS sequence"/>
</dbReference>
<accession>A0AAV9QYH1</accession>
<feature type="region of interest" description="Disordered" evidence="1">
    <location>
        <begin position="90"/>
        <end position="148"/>
    </location>
</feature>
<sequence length="148" mass="16816">MDVLRMKTTPHNKGEMEDKTWWDSDDMWLELGFPSKQGKPDAAVGRTLPAGKTAVQSYWFGMMWKQPIRAQKAQPRAVHRSVTPGYQLQKKVGRVRDPHSSARLTSNWPSKLEPRRRVSFITAPRTRLPLPRTTGGERNSFSGGLTQS</sequence>
<reference evidence="2 3" key="1">
    <citation type="submission" date="2021-06" db="EMBL/GenBank/DDBJ databases">
        <authorList>
            <person name="Palmer J.M."/>
        </authorList>
    </citation>
    <scope>NUCLEOTIDE SEQUENCE [LARGE SCALE GENOMIC DNA]</scope>
    <source>
        <strain evidence="2 3">MEX-2019</strain>
        <tissue evidence="2">Muscle</tissue>
    </source>
</reference>
<comment type="caution">
    <text evidence="2">The sequence shown here is derived from an EMBL/GenBank/DDBJ whole genome shotgun (WGS) entry which is preliminary data.</text>
</comment>
<dbReference type="AlphaFoldDB" id="A0AAV9QYH1"/>
<organism evidence="2 3">
    <name type="scientific">Crenichthys baileyi</name>
    <name type="common">White River springfish</name>
    <dbReference type="NCBI Taxonomy" id="28760"/>
    <lineage>
        <taxon>Eukaryota</taxon>
        <taxon>Metazoa</taxon>
        <taxon>Chordata</taxon>
        <taxon>Craniata</taxon>
        <taxon>Vertebrata</taxon>
        <taxon>Euteleostomi</taxon>
        <taxon>Actinopterygii</taxon>
        <taxon>Neopterygii</taxon>
        <taxon>Teleostei</taxon>
        <taxon>Neoteleostei</taxon>
        <taxon>Acanthomorphata</taxon>
        <taxon>Ovalentaria</taxon>
        <taxon>Atherinomorphae</taxon>
        <taxon>Cyprinodontiformes</taxon>
        <taxon>Goodeidae</taxon>
        <taxon>Crenichthys</taxon>
    </lineage>
</organism>
<protein>
    <submittedName>
        <fullName evidence="2">Uncharacterized protein</fullName>
    </submittedName>
</protein>
<name>A0AAV9QYH1_9TELE</name>
<proteinExistence type="predicted"/>
<gene>
    <name evidence="2" type="ORF">CRENBAI_008194</name>
</gene>
<feature type="compositionally biased region" description="Polar residues" evidence="1">
    <location>
        <begin position="136"/>
        <end position="148"/>
    </location>
</feature>
<dbReference type="EMBL" id="JAHHUM010002610">
    <property type="protein sequence ID" value="KAK5602573.1"/>
    <property type="molecule type" value="Genomic_DNA"/>
</dbReference>
<evidence type="ECO:0000256" key="1">
    <source>
        <dbReference type="SAM" id="MobiDB-lite"/>
    </source>
</evidence>
<keyword evidence="3" id="KW-1185">Reference proteome</keyword>
<evidence type="ECO:0000313" key="2">
    <source>
        <dbReference type="EMBL" id="KAK5602573.1"/>
    </source>
</evidence>